<organism evidence="2 3">
    <name type="scientific">Novipirellula artificiosorum</name>
    <dbReference type="NCBI Taxonomy" id="2528016"/>
    <lineage>
        <taxon>Bacteria</taxon>
        <taxon>Pseudomonadati</taxon>
        <taxon>Planctomycetota</taxon>
        <taxon>Planctomycetia</taxon>
        <taxon>Pirellulales</taxon>
        <taxon>Pirellulaceae</taxon>
        <taxon>Novipirellula</taxon>
    </lineage>
</organism>
<proteinExistence type="predicted"/>
<reference evidence="2 3" key="1">
    <citation type="submission" date="2019-02" db="EMBL/GenBank/DDBJ databases">
        <title>Deep-cultivation of Planctomycetes and their phenomic and genomic characterization uncovers novel biology.</title>
        <authorList>
            <person name="Wiegand S."/>
            <person name="Jogler M."/>
            <person name="Boedeker C."/>
            <person name="Pinto D."/>
            <person name="Vollmers J."/>
            <person name="Rivas-Marin E."/>
            <person name="Kohn T."/>
            <person name="Peeters S.H."/>
            <person name="Heuer A."/>
            <person name="Rast P."/>
            <person name="Oberbeckmann S."/>
            <person name="Bunk B."/>
            <person name="Jeske O."/>
            <person name="Meyerdierks A."/>
            <person name="Storesund J.E."/>
            <person name="Kallscheuer N."/>
            <person name="Luecker S."/>
            <person name="Lage O.M."/>
            <person name="Pohl T."/>
            <person name="Merkel B.J."/>
            <person name="Hornburger P."/>
            <person name="Mueller R.-W."/>
            <person name="Bruemmer F."/>
            <person name="Labrenz M."/>
            <person name="Spormann A.M."/>
            <person name="Op Den Camp H."/>
            <person name="Overmann J."/>
            <person name="Amann R."/>
            <person name="Jetten M.S.M."/>
            <person name="Mascher T."/>
            <person name="Medema M.H."/>
            <person name="Devos D.P."/>
            <person name="Kaster A.-K."/>
            <person name="Ovreas L."/>
            <person name="Rohde M."/>
            <person name="Galperin M.Y."/>
            <person name="Jogler C."/>
        </authorList>
    </citation>
    <scope>NUCLEOTIDE SEQUENCE [LARGE SCALE GENOMIC DNA]</scope>
    <source>
        <strain evidence="2 3">Poly41</strain>
    </source>
</reference>
<comment type="caution">
    <text evidence="2">The sequence shown here is derived from an EMBL/GenBank/DDBJ whole genome shotgun (WGS) entry which is preliminary data.</text>
</comment>
<keyword evidence="3" id="KW-1185">Reference proteome</keyword>
<dbReference type="EMBL" id="SJPV01000015">
    <property type="protein sequence ID" value="TWU31732.1"/>
    <property type="molecule type" value="Genomic_DNA"/>
</dbReference>
<evidence type="ECO:0000313" key="3">
    <source>
        <dbReference type="Proteomes" id="UP000319143"/>
    </source>
</evidence>
<name>A0A5C6D4B4_9BACT</name>
<feature type="region of interest" description="Disordered" evidence="1">
    <location>
        <begin position="222"/>
        <end position="241"/>
    </location>
</feature>
<sequence length="241" mass="26175">MSKQSLPSWANQPATKAALLTELSAYLDDVSRLASVANRNVSDGMKCGFCEPEPPLRAPRLVRKLADDLPRLKAAIAASPSRADLDEFLGNTRPELARPKAKEHADHIAALAVASEQLKQLVADCIAVIEKRGPMTAEEIAVEANGILATETKSKRSVPIKNELARRVGCSPNAPTLIKAWDDYRKVGGGSHAKPKSLAIDDGIGGEDKELERLIREQEAEVKADLRMPRGKQRARTVMDD</sequence>
<evidence type="ECO:0000256" key="1">
    <source>
        <dbReference type="SAM" id="MobiDB-lite"/>
    </source>
</evidence>
<dbReference type="RefSeq" id="WP_146530702.1">
    <property type="nucleotide sequence ID" value="NZ_SJPV01000015.1"/>
</dbReference>
<dbReference type="OrthoDB" id="9879354at2"/>
<dbReference type="AlphaFoldDB" id="A0A5C6D4B4"/>
<protein>
    <submittedName>
        <fullName evidence="2">Uncharacterized protein</fullName>
    </submittedName>
</protein>
<accession>A0A5C6D4B4</accession>
<evidence type="ECO:0000313" key="2">
    <source>
        <dbReference type="EMBL" id="TWU31732.1"/>
    </source>
</evidence>
<gene>
    <name evidence="2" type="ORF">Poly41_59670</name>
</gene>
<dbReference type="Proteomes" id="UP000319143">
    <property type="component" value="Unassembled WGS sequence"/>
</dbReference>